<evidence type="ECO:0000256" key="5">
    <source>
        <dbReference type="ARBA" id="ARBA00022989"/>
    </source>
</evidence>
<dbReference type="GO" id="GO:0019915">
    <property type="term" value="P:lipid storage"/>
    <property type="evidence" value="ECO:0007669"/>
    <property type="project" value="InterPro"/>
</dbReference>
<dbReference type="GO" id="GO:0034389">
    <property type="term" value="P:lipid droplet organization"/>
    <property type="evidence" value="ECO:0007669"/>
    <property type="project" value="TreeGrafter"/>
</dbReference>
<dbReference type="PANTHER" id="PTHR23129">
    <property type="entry name" value="ACYL-COENZYME A DIPHOSPHATASE FITM2"/>
    <property type="match status" value="1"/>
</dbReference>
<keyword evidence="10" id="KW-1185">Reference proteome</keyword>
<feature type="transmembrane region" description="Helical" evidence="8">
    <location>
        <begin position="12"/>
        <end position="33"/>
    </location>
</feature>
<keyword evidence="3" id="KW-0378">Hydrolase</keyword>
<dbReference type="AlphaFoldDB" id="A0A4P6XL16"/>
<evidence type="ECO:0000256" key="1">
    <source>
        <dbReference type="ARBA" id="ARBA00004477"/>
    </source>
</evidence>
<dbReference type="EMBL" id="CP034457">
    <property type="protein sequence ID" value="QBM86856.1"/>
    <property type="molecule type" value="Genomic_DNA"/>
</dbReference>
<keyword evidence="4" id="KW-0256">Endoplasmic reticulum</keyword>
<accession>A0A4P6XL16</accession>
<evidence type="ECO:0000256" key="2">
    <source>
        <dbReference type="ARBA" id="ARBA00022692"/>
    </source>
</evidence>
<dbReference type="GO" id="GO:0005789">
    <property type="term" value="C:endoplasmic reticulum membrane"/>
    <property type="evidence" value="ECO:0007669"/>
    <property type="project" value="UniProtKB-SubCell"/>
</dbReference>
<dbReference type="Pfam" id="PF10261">
    <property type="entry name" value="FIT"/>
    <property type="match status" value="1"/>
</dbReference>
<keyword evidence="7 8" id="KW-0472">Membrane</keyword>
<comment type="subcellular location">
    <subcellularLocation>
        <location evidence="1">Endoplasmic reticulum membrane</location>
        <topology evidence="1">Multi-pass membrane protein</topology>
    </subcellularLocation>
</comment>
<evidence type="ECO:0000313" key="10">
    <source>
        <dbReference type="Proteomes" id="UP000292447"/>
    </source>
</evidence>
<protein>
    <submittedName>
        <fullName evidence="9">Inositol phospholipid synthesis and fat-storage-inducing TM</fullName>
    </submittedName>
</protein>
<dbReference type="InterPro" id="IPR019388">
    <property type="entry name" value="FIT"/>
</dbReference>
<organism evidence="9 10">
    <name type="scientific">Metschnikowia aff. pulcherrima</name>
    <dbReference type="NCBI Taxonomy" id="2163413"/>
    <lineage>
        <taxon>Eukaryota</taxon>
        <taxon>Fungi</taxon>
        <taxon>Dikarya</taxon>
        <taxon>Ascomycota</taxon>
        <taxon>Saccharomycotina</taxon>
        <taxon>Pichiomycetes</taxon>
        <taxon>Metschnikowiaceae</taxon>
        <taxon>Metschnikowia</taxon>
    </lineage>
</organism>
<evidence type="ECO:0000256" key="3">
    <source>
        <dbReference type="ARBA" id="ARBA00022801"/>
    </source>
</evidence>
<evidence type="ECO:0000256" key="8">
    <source>
        <dbReference type="SAM" id="Phobius"/>
    </source>
</evidence>
<dbReference type="GO" id="GO:0010945">
    <property type="term" value="F:coenzyme A diphosphatase activity"/>
    <property type="evidence" value="ECO:0007669"/>
    <property type="project" value="InterPro"/>
</dbReference>
<keyword evidence="5 8" id="KW-1133">Transmembrane helix</keyword>
<feature type="transmembrane region" description="Helical" evidence="8">
    <location>
        <begin position="145"/>
        <end position="162"/>
    </location>
</feature>
<proteinExistence type="predicted"/>
<evidence type="ECO:0000256" key="4">
    <source>
        <dbReference type="ARBA" id="ARBA00022824"/>
    </source>
</evidence>
<keyword evidence="6" id="KW-0443">Lipid metabolism</keyword>
<feature type="transmembrane region" description="Helical" evidence="8">
    <location>
        <begin position="82"/>
        <end position="101"/>
    </location>
</feature>
<reference evidence="10" key="1">
    <citation type="submission" date="2019-03" db="EMBL/GenBank/DDBJ databases">
        <title>Snf2 controls pulcherriminic acid biosynthesis and connects pigmentation and antifungal activity of the yeast Metschnikowia pulcherrima.</title>
        <authorList>
            <person name="Gore-Lloyd D."/>
            <person name="Sumann I."/>
            <person name="Brachmann A.O."/>
            <person name="Schneeberger K."/>
            <person name="Ortiz-Merino R.A."/>
            <person name="Moreno-Beltran M."/>
            <person name="Schlaefli M."/>
            <person name="Kirner P."/>
            <person name="Santos Kron A."/>
            <person name="Wolfe K.H."/>
            <person name="Piel J."/>
            <person name="Ahrens C.H."/>
            <person name="Henk D."/>
            <person name="Freimoser F.M."/>
        </authorList>
    </citation>
    <scope>NUCLEOTIDE SEQUENCE [LARGE SCALE GENOMIC DNA]</scope>
    <source>
        <strain evidence="10">APC 1.2</strain>
    </source>
</reference>
<keyword evidence="2 8" id="KW-0812">Transmembrane</keyword>
<evidence type="ECO:0000256" key="6">
    <source>
        <dbReference type="ARBA" id="ARBA00023098"/>
    </source>
</evidence>
<gene>
    <name evidence="9" type="primary">MPUL0B00460</name>
    <name evidence="9" type="ORF">METSCH_B00460</name>
</gene>
<evidence type="ECO:0000256" key="7">
    <source>
        <dbReference type="ARBA" id="ARBA00023136"/>
    </source>
</evidence>
<dbReference type="GO" id="GO:0008654">
    <property type="term" value="P:phospholipid biosynthetic process"/>
    <property type="evidence" value="ECO:0007669"/>
    <property type="project" value="TreeGrafter"/>
</dbReference>
<feature type="transmembrane region" description="Helical" evidence="8">
    <location>
        <begin position="53"/>
        <end position="70"/>
    </location>
</feature>
<feature type="transmembrane region" description="Helical" evidence="8">
    <location>
        <begin position="227"/>
        <end position="249"/>
    </location>
</feature>
<dbReference type="PANTHER" id="PTHR23129:SF0">
    <property type="entry name" value="ACYL-COENZYME A DIPHOSPHATASE FITM2"/>
    <property type="match status" value="1"/>
</dbReference>
<evidence type="ECO:0000313" key="9">
    <source>
        <dbReference type="EMBL" id="QBM86856.1"/>
    </source>
</evidence>
<sequence>MKQIVVRASFIFLAIYMLTLPLSSFGASHRAVISNNPLFQGANSIFIADYGDIWLAAGFLAHTLCAYLQLKTSKFDLLANRILKYLLHSTFSVLFNVWFFGPLIVERLNVATGGHCTESGPSAPSMPECRRNPTSLWVDGFDISGHYYFVVTLSLLLMDSILRTETHKNVIFQESTLNHLAQDHSILRQRAQKASKVVSICAVVLMTIWVMEFCVTSVFFHTAWEKALGLLGVPIILVVLMISDEICIVRSNVGPDIMV</sequence>
<name>A0A4P6XL16_9ASCO</name>
<feature type="transmembrane region" description="Helical" evidence="8">
    <location>
        <begin position="197"/>
        <end position="221"/>
    </location>
</feature>
<dbReference type="Proteomes" id="UP000292447">
    <property type="component" value="Chromosome II"/>
</dbReference>